<sequence>MTSTSVRHPKSSSNNVLYHWLDDGFPNGANISAAGSQGVKGHDREKGEGPEVIAVANVVVAVALGVALRVAIAVALRRSYDSQSLSGWHSWWLSGGGREGIRASGFPKSSSGYKKKNTFWASSYPRIPRMASRAIFSSLRRRRSPTLEAFLALVDLSDVALRKNSRSLIRRVVVFHLLLEYLRDSDCGKRLPPTAVLCLKELYLLLYRSKILLNYCAQSSKLWLLIQNHSISGHFHDLNQEISTLLDVFPVKDVGLSNDIAPLGLSIFDTNKSRIMDENGCLGSIVDVLRFGHTTVAALVGALGNEGVVEERPTRWL</sequence>
<evidence type="ECO:0000256" key="1">
    <source>
        <dbReference type="SAM" id="Phobius"/>
    </source>
</evidence>
<keyword evidence="1" id="KW-1133">Transmembrane helix</keyword>
<organism evidence="2 3">
    <name type="scientific">Flemingia macrophylla</name>
    <dbReference type="NCBI Taxonomy" id="520843"/>
    <lineage>
        <taxon>Eukaryota</taxon>
        <taxon>Viridiplantae</taxon>
        <taxon>Streptophyta</taxon>
        <taxon>Embryophyta</taxon>
        <taxon>Tracheophyta</taxon>
        <taxon>Spermatophyta</taxon>
        <taxon>Magnoliopsida</taxon>
        <taxon>eudicotyledons</taxon>
        <taxon>Gunneridae</taxon>
        <taxon>Pentapetalae</taxon>
        <taxon>rosids</taxon>
        <taxon>fabids</taxon>
        <taxon>Fabales</taxon>
        <taxon>Fabaceae</taxon>
        <taxon>Papilionoideae</taxon>
        <taxon>50 kb inversion clade</taxon>
        <taxon>NPAAA clade</taxon>
        <taxon>indigoferoid/millettioid clade</taxon>
        <taxon>Phaseoleae</taxon>
        <taxon>Flemingia</taxon>
    </lineage>
</organism>
<protein>
    <submittedName>
        <fullName evidence="2">Uncharacterized protein</fullName>
    </submittedName>
</protein>
<dbReference type="InterPro" id="IPR036537">
    <property type="entry name" value="Adaptor_Cbl_N_dom_sf"/>
</dbReference>
<keyword evidence="3" id="KW-1185">Reference proteome</keyword>
<dbReference type="Proteomes" id="UP001603857">
    <property type="component" value="Unassembled WGS sequence"/>
</dbReference>
<dbReference type="AlphaFoldDB" id="A0ABD1MMG0"/>
<dbReference type="Gene3D" id="1.20.930.20">
    <property type="entry name" value="Adaptor protein Cbl, N-terminal domain"/>
    <property type="match status" value="1"/>
</dbReference>
<feature type="transmembrane region" description="Helical" evidence="1">
    <location>
        <begin position="52"/>
        <end position="76"/>
    </location>
</feature>
<reference evidence="2 3" key="1">
    <citation type="submission" date="2024-08" db="EMBL/GenBank/DDBJ databases">
        <title>Insights into the chromosomal genome structure of Flemingia macrophylla.</title>
        <authorList>
            <person name="Ding Y."/>
            <person name="Zhao Y."/>
            <person name="Bi W."/>
            <person name="Wu M."/>
            <person name="Zhao G."/>
            <person name="Gong Y."/>
            <person name="Li W."/>
            <person name="Zhang P."/>
        </authorList>
    </citation>
    <scope>NUCLEOTIDE SEQUENCE [LARGE SCALE GENOMIC DNA]</scope>
    <source>
        <strain evidence="2">DYQJB</strain>
        <tissue evidence="2">Leaf</tissue>
    </source>
</reference>
<dbReference type="EMBL" id="JBGMDY010000004">
    <property type="protein sequence ID" value="KAL2336985.1"/>
    <property type="molecule type" value="Genomic_DNA"/>
</dbReference>
<comment type="caution">
    <text evidence="2">The sequence shown here is derived from an EMBL/GenBank/DDBJ whole genome shotgun (WGS) entry which is preliminary data.</text>
</comment>
<keyword evidence="1" id="KW-0472">Membrane</keyword>
<name>A0ABD1MMG0_9FABA</name>
<accession>A0ABD1MMG0</accession>
<keyword evidence="1" id="KW-0812">Transmembrane</keyword>
<evidence type="ECO:0000313" key="3">
    <source>
        <dbReference type="Proteomes" id="UP001603857"/>
    </source>
</evidence>
<proteinExistence type="predicted"/>
<gene>
    <name evidence="2" type="ORF">Fmac_011431</name>
</gene>
<evidence type="ECO:0000313" key="2">
    <source>
        <dbReference type="EMBL" id="KAL2336985.1"/>
    </source>
</evidence>